<evidence type="ECO:0000256" key="1">
    <source>
        <dbReference type="SAM" id="MobiDB-lite"/>
    </source>
</evidence>
<evidence type="ECO:0000313" key="3">
    <source>
        <dbReference type="Proteomes" id="UP000800038"/>
    </source>
</evidence>
<feature type="compositionally biased region" description="Basic and acidic residues" evidence="1">
    <location>
        <begin position="277"/>
        <end position="288"/>
    </location>
</feature>
<dbReference type="SUPFAM" id="SSF57756">
    <property type="entry name" value="Retrovirus zinc finger-like domains"/>
    <property type="match status" value="1"/>
</dbReference>
<dbReference type="AlphaFoldDB" id="A0A6A5STJ0"/>
<protein>
    <recommendedName>
        <fullName evidence="4">CCHC-type domain-containing protein</fullName>
    </recommendedName>
</protein>
<keyword evidence="3" id="KW-1185">Reference proteome</keyword>
<dbReference type="Proteomes" id="UP000800038">
    <property type="component" value="Unassembled WGS sequence"/>
</dbReference>
<evidence type="ECO:0000313" key="2">
    <source>
        <dbReference type="EMBL" id="KAF1943925.1"/>
    </source>
</evidence>
<feature type="region of interest" description="Disordered" evidence="1">
    <location>
        <begin position="277"/>
        <end position="307"/>
    </location>
</feature>
<accession>A0A6A5STJ0</accession>
<dbReference type="GO" id="GO:0003676">
    <property type="term" value="F:nucleic acid binding"/>
    <property type="evidence" value="ECO:0007669"/>
    <property type="project" value="InterPro"/>
</dbReference>
<dbReference type="EMBL" id="ML976021">
    <property type="protein sequence ID" value="KAF1943925.1"/>
    <property type="molecule type" value="Genomic_DNA"/>
</dbReference>
<sequence length="371" mass="42473">MPTIHGVHFPTCDLPWDFCLYCKRSGHEYNTCEKLDKLACFSCEQRDHFRGECDEQIRIGNPRFDKLPTTPEEAKVQQLAWQNRCEIMFQMIRDHGLEEFASDLRNTCPGTDNTTTTLEEGIVLRGAWKQHCVSVFSTIKKNGFEAELDPHVRYDVDPFSLYIEMYAQSALSEIPSHCGELPEDELAFMRRIHNHIEALGRMQGESLYWRYTLALQMTKALGYFMANLEYNFTPLEKTKLEQAALVLDGQLERIFKEGLKKKGGLPFDQAWITLHANEKSHDRSRPPQDTRTAAKQHFFKSKPDPKPELLPPRLSKYAQVAYRTFRIINTSIGESRILFQCDSGKALVNWADGSRNSTIMERGAALGAGVA</sequence>
<dbReference type="InterPro" id="IPR036875">
    <property type="entry name" value="Znf_CCHC_sf"/>
</dbReference>
<dbReference type="OrthoDB" id="4419870at2759"/>
<organism evidence="2 3">
    <name type="scientific">Clathrospora elynae</name>
    <dbReference type="NCBI Taxonomy" id="706981"/>
    <lineage>
        <taxon>Eukaryota</taxon>
        <taxon>Fungi</taxon>
        <taxon>Dikarya</taxon>
        <taxon>Ascomycota</taxon>
        <taxon>Pezizomycotina</taxon>
        <taxon>Dothideomycetes</taxon>
        <taxon>Pleosporomycetidae</taxon>
        <taxon>Pleosporales</taxon>
        <taxon>Diademaceae</taxon>
        <taxon>Clathrospora</taxon>
    </lineage>
</organism>
<dbReference type="GO" id="GO:0008270">
    <property type="term" value="F:zinc ion binding"/>
    <property type="evidence" value="ECO:0007669"/>
    <property type="project" value="InterPro"/>
</dbReference>
<name>A0A6A5STJ0_9PLEO</name>
<evidence type="ECO:0008006" key="4">
    <source>
        <dbReference type="Google" id="ProtNLM"/>
    </source>
</evidence>
<proteinExistence type="predicted"/>
<reference evidence="2" key="1">
    <citation type="journal article" date="2020" name="Stud. Mycol.">
        <title>101 Dothideomycetes genomes: a test case for predicting lifestyles and emergence of pathogens.</title>
        <authorList>
            <person name="Haridas S."/>
            <person name="Albert R."/>
            <person name="Binder M."/>
            <person name="Bloem J."/>
            <person name="Labutti K."/>
            <person name="Salamov A."/>
            <person name="Andreopoulos B."/>
            <person name="Baker S."/>
            <person name="Barry K."/>
            <person name="Bills G."/>
            <person name="Bluhm B."/>
            <person name="Cannon C."/>
            <person name="Castanera R."/>
            <person name="Culley D."/>
            <person name="Daum C."/>
            <person name="Ezra D."/>
            <person name="Gonzalez J."/>
            <person name="Henrissat B."/>
            <person name="Kuo A."/>
            <person name="Liang C."/>
            <person name="Lipzen A."/>
            <person name="Lutzoni F."/>
            <person name="Magnuson J."/>
            <person name="Mondo S."/>
            <person name="Nolan M."/>
            <person name="Ohm R."/>
            <person name="Pangilinan J."/>
            <person name="Park H.-J."/>
            <person name="Ramirez L."/>
            <person name="Alfaro M."/>
            <person name="Sun H."/>
            <person name="Tritt A."/>
            <person name="Yoshinaga Y."/>
            <person name="Zwiers L.-H."/>
            <person name="Turgeon B."/>
            <person name="Goodwin S."/>
            <person name="Spatafora J."/>
            <person name="Crous P."/>
            <person name="Grigoriev I."/>
        </authorList>
    </citation>
    <scope>NUCLEOTIDE SEQUENCE</scope>
    <source>
        <strain evidence="2">CBS 161.51</strain>
    </source>
</reference>
<gene>
    <name evidence="2" type="ORF">EJ02DRAFT_432874</name>
</gene>